<dbReference type="NCBIfam" id="TIGR00229">
    <property type="entry name" value="sensory_box"/>
    <property type="match status" value="1"/>
</dbReference>
<dbReference type="Pfam" id="PF13426">
    <property type="entry name" value="PAS_9"/>
    <property type="match status" value="1"/>
</dbReference>
<dbReference type="InterPro" id="IPR036513">
    <property type="entry name" value="STAS_dom_sf"/>
</dbReference>
<dbReference type="SUPFAM" id="SSF55785">
    <property type="entry name" value="PYP-like sensor domain (PAS domain)"/>
    <property type="match status" value="1"/>
</dbReference>
<dbReference type="PANTHER" id="PTHR33745:SF8">
    <property type="entry name" value="BLUE-LIGHT PHOTORECEPTOR"/>
    <property type="match status" value="1"/>
</dbReference>
<proteinExistence type="predicted"/>
<dbReference type="Proteomes" id="UP000242682">
    <property type="component" value="Unassembled WGS sequence"/>
</dbReference>
<dbReference type="SUPFAM" id="SSF52091">
    <property type="entry name" value="SpoIIaa-like"/>
    <property type="match status" value="1"/>
</dbReference>
<comment type="caution">
    <text evidence="2">The sequence shown here is derived from an EMBL/GenBank/DDBJ whole genome shotgun (WGS) entry which is preliminary data.</text>
</comment>
<dbReference type="InterPro" id="IPR000014">
    <property type="entry name" value="PAS"/>
</dbReference>
<dbReference type="CDD" id="cd07041">
    <property type="entry name" value="STAS_RsbR_RsbS_like"/>
    <property type="match status" value="1"/>
</dbReference>
<dbReference type="PANTHER" id="PTHR33745">
    <property type="entry name" value="RSBT ANTAGONIST PROTEIN RSBS-RELATED"/>
    <property type="match status" value="1"/>
</dbReference>
<dbReference type="CDD" id="cd00130">
    <property type="entry name" value="PAS"/>
    <property type="match status" value="1"/>
</dbReference>
<evidence type="ECO:0000313" key="3">
    <source>
        <dbReference type="Proteomes" id="UP000242682"/>
    </source>
</evidence>
<dbReference type="InterPro" id="IPR035965">
    <property type="entry name" value="PAS-like_dom_sf"/>
</dbReference>
<dbReference type="Gene3D" id="3.30.450.20">
    <property type="entry name" value="PAS domain"/>
    <property type="match status" value="1"/>
</dbReference>
<dbReference type="SMART" id="SM00091">
    <property type="entry name" value="PAS"/>
    <property type="match status" value="1"/>
</dbReference>
<evidence type="ECO:0000313" key="2">
    <source>
        <dbReference type="EMBL" id="PSL40172.1"/>
    </source>
</evidence>
<accession>A0A2P8H1T6</accession>
<keyword evidence="3" id="KW-1185">Reference proteome</keyword>
<dbReference type="AlphaFoldDB" id="A0A2P8H1T6"/>
<dbReference type="EMBL" id="PYAT01000006">
    <property type="protein sequence ID" value="PSL40172.1"/>
    <property type="molecule type" value="Genomic_DNA"/>
</dbReference>
<feature type="domain" description="STAS" evidence="1">
    <location>
        <begin position="143"/>
        <end position="254"/>
    </location>
</feature>
<gene>
    <name evidence="2" type="ORF">B0H99_106190</name>
</gene>
<dbReference type="Gene3D" id="3.30.750.24">
    <property type="entry name" value="STAS domain"/>
    <property type="match status" value="1"/>
</dbReference>
<evidence type="ECO:0000259" key="1">
    <source>
        <dbReference type="PROSITE" id="PS50801"/>
    </source>
</evidence>
<dbReference type="RefSeq" id="WP_106533493.1">
    <property type="nucleotide sequence ID" value="NZ_PYAT01000006.1"/>
</dbReference>
<organism evidence="2 3">
    <name type="scientific">Planomicrobium soli</name>
    <dbReference type="NCBI Taxonomy" id="1176648"/>
    <lineage>
        <taxon>Bacteria</taxon>
        <taxon>Bacillati</taxon>
        <taxon>Bacillota</taxon>
        <taxon>Bacilli</taxon>
        <taxon>Bacillales</taxon>
        <taxon>Caryophanaceae</taxon>
        <taxon>Planomicrobium</taxon>
    </lineage>
</organism>
<dbReference type="OrthoDB" id="2702602at2"/>
<dbReference type="InterPro" id="IPR002645">
    <property type="entry name" value="STAS_dom"/>
</dbReference>
<dbReference type="Pfam" id="PF01740">
    <property type="entry name" value="STAS"/>
    <property type="match status" value="1"/>
</dbReference>
<protein>
    <submittedName>
        <fullName evidence="2">PAS domain S-box-containing protein</fullName>
    </submittedName>
</protein>
<dbReference type="PROSITE" id="PS50801">
    <property type="entry name" value="STAS"/>
    <property type="match status" value="1"/>
</dbReference>
<dbReference type="InterPro" id="IPR051932">
    <property type="entry name" value="Bact_StressResp_Reg"/>
</dbReference>
<reference evidence="2 3" key="1">
    <citation type="submission" date="2018-03" db="EMBL/GenBank/DDBJ databases">
        <title>Genomic Encyclopedia of Type Strains, Phase III (KMG-III): the genomes of soil and plant-associated and newly described type strains.</title>
        <authorList>
            <person name="Whitman W."/>
        </authorList>
    </citation>
    <scope>NUCLEOTIDE SEQUENCE [LARGE SCALE GENOMIC DNA]</scope>
    <source>
        <strain evidence="2 3">CGMCC 1.12259</strain>
    </source>
</reference>
<name>A0A2P8H1T6_9BACL</name>
<sequence>MQPSSSKSLTTMEKETIYQQIVEYSLEPIIVHSNYKVLYINQSGAEFFKTDKKSIIGASVVEIFTEEYRGLITERIRAGTEERKIGELIETVVRRFDGTVADVNLYSHPALFGETEAIHSIIRDITGQKKLEQDLMELKNEIATPIVPVHEGIAVLPVVGSLDGDRCKRLLDIIPTKVQGQELQFLIIDISGIYTIDGVIIDYLYKINAVLKMLGISPVFTGLRPELAKKAVEVCPNIASLTTMATVKHALKILIPAR</sequence>